<evidence type="ECO:0000256" key="3">
    <source>
        <dbReference type="ARBA" id="ARBA00023027"/>
    </source>
</evidence>
<evidence type="ECO:0000259" key="5">
    <source>
        <dbReference type="Pfam" id="PF00389"/>
    </source>
</evidence>
<dbReference type="SUPFAM" id="SSF51735">
    <property type="entry name" value="NAD(P)-binding Rossmann-fold domains"/>
    <property type="match status" value="1"/>
</dbReference>
<dbReference type="PROSITE" id="PS00670">
    <property type="entry name" value="D_2_HYDROXYACID_DH_2"/>
    <property type="match status" value="1"/>
</dbReference>
<dbReference type="SUPFAM" id="SSF52283">
    <property type="entry name" value="Formate/glycerate dehydrogenase catalytic domain-like"/>
    <property type="match status" value="1"/>
</dbReference>
<dbReference type="CDD" id="cd12162">
    <property type="entry name" value="2-Hacid_dh_4"/>
    <property type="match status" value="1"/>
</dbReference>
<dbReference type="Pfam" id="PF00389">
    <property type="entry name" value="2-Hacid_dh"/>
    <property type="match status" value="1"/>
</dbReference>
<accession>A0ABS8D6E8</accession>
<feature type="domain" description="D-isomer specific 2-hydroxyacid dehydrogenase NAD-binding" evidence="6">
    <location>
        <begin position="105"/>
        <end position="284"/>
    </location>
</feature>
<keyword evidence="8" id="KW-1185">Reference proteome</keyword>
<evidence type="ECO:0000313" key="8">
    <source>
        <dbReference type="Proteomes" id="UP001165395"/>
    </source>
</evidence>
<dbReference type="EMBL" id="JAJBZT010000004">
    <property type="protein sequence ID" value="MCB6183789.1"/>
    <property type="molecule type" value="Genomic_DNA"/>
</dbReference>
<keyword evidence="2 4" id="KW-0560">Oxidoreductase</keyword>
<keyword evidence="3" id="KW-0520">NAD</keyword>
<dbReference type="Pfam" id="PF02826">
    <property type="entry name" value="2-Hacid_dh_C"/>
    <property type="match status" value="1"/>
</dbReference>
<dbReference type="RefSeq" id="WP_227180559.1">
    <property type="nucleotide sequence ID" value="NZ_JAJBZT010000004.1"/>
</dbReference>
<dbReference type="InterPro" id="IPR050418">
    <property type="entry name" value="D-iso_2-hydroxyacid_DH_PdxB"/>
</dbReference>
<evidence type="ECO:0000256" key="2">
    <source>
        <dbReference type="ARBA" id="ARBA00023002"/>
    </source>
</evidence>
<dbReference type="InterPro" id="IPR006139">
    <property type="entry name" value="D-isomer_2_OHA_DH_cat_dom"/>
</dbReference>
<organism evidence="7 8">
    <name type="scientific">Leeia speluncae</name>
    <dbReference type="NCBI Taxonomy" id="2884804"/>
    <lineage>
        <taxon>Bacteria</taxon>
        <taxon>Pseudomonadati</taxon>
        <taxon>Pseudomonadota</taxon>
        <taxon>Betaproteobacteria</taxon>
        <taxon>Neisseriales</taxon>
        <taxon>Leeiaceae</taxon>
        <taxon>Leeia</taxon>
    </lineage>
</organism>
<dbReference type="PANTHER" id="PTHR43761:SF1">
    <property type="entry name" value="D-ISOMER SPECIFIC 2-HYDROXYACID DEHYDROGENASE CATALYTIC DOMAIN-CONTAINING PROTEIN-RELATED"/>
    <property type="match status" value="1"/>
</dbReference>
<dbReference type="Proteomes" id="UP001165395">
    <property type="component" value="Unassembled WGS sequence"/>
</dbReference>
<comment type="similarity">
    <text evidence="1 4">Belongs to the D-isomer specific 2-hydroxyacid dehydrogenase family.</text>
</comment>
<dbReference type="Gene3D" id="3.40.50.720">
    <property type="entry name" value="NAD(P)-binding Rossmann-like Domain"/>
    <property type="match status" value="2"/>
</dbReference>
<comment type="caution">
    <text evidence="7">The sequence shown here is derived from an EMBL/GenBank/DDBJ whole genome shotgun (WGS) entry which is preliminary data.</text>
</comment>
<evidence type="ECO:0000313" key="7">
    <source>
        <dbReference type="EMBL" id="MCB6183789.1"/>
    </source>
</evidence>
<protein>
    <submittedName>
        <fullName evidence="7">D-2-hydroxyacid dehydrogenase</fullName>
    </submittedName>
</protein>
<name>A0ABS8D6E8_9NEIS</name>
<sequence length="315" mass="34017">MHKVVFLDQGSLPVPLPTIPYEVELITYDKTSSDEIVERLTGATVAILNKVKMTSEILAQLPDLKLIAVAATGTDNVDVAWCRANGVYVSNIRGYALQTVPEHALALILALRRALPLWQQRLSEGTWQTADHFCMFDQPIFDIAGSTLGIIGRGELGKALAAKAEALGMNVVYAERKGETTIRNGLMSFEDVLKQSDVISLHCPLTAETKHLISNDELAMMKSSAILINTARGGLVDAEALISALQQGKIGGAGIDVLPEEPPRKGHPLINVQLPNLIVTPHVAWSSQQAMNGLAKQLVGNIEAFFNGTPRNTVK</sequence>
<proteinExistence type="inferred from homology"/>
<dbReference type="InterPro" id="IPR006140">
    <property type="entry name" value="D-isomer_DH_NAD-bd"/>
</dbReference>
<dbReference type="InterPro" id="IPR036291">
    <property type="entry name" value="NAD(P)-bd_dom_sf"/>
</dbReference>
<dbReference type="InterPro" id="IPR029753">
    <property type="entry name" value="D-isomer_DH_CS"/>
</dbReference>
<dbReference type="PROSITE" id="PS00671">
    <property type="entry name" value="D_2_HYDROXYACID_DH_3"/>
    <property type="match status" value="1"/>
</dbReference>
<evidence type="ECO:0000256" key="1">
    <source>
        <dbReference type="ARBA" id="ARBA00005854"/>
    </source>
</evidence>
<dbReference type="PANTHER" id="PTHR43761">
    <property type="entry name" value="D-ISOMER SPECIFIC 2-HYDROXYACID DEHYDROGENASE FAMILY PROTEIN (AFU_ORTHOLOGUE AFUA_1G13630)"/>
    <property type="match status" value="1"/>
</dbReference>
<feature type="domain" description="D-isomer specific 2-hydroxyacid dehydrogenase catalytic" evidence="5">
    <location>
        <begin position="23"/>
        <end position="314"/>
    </location>
</feature>
<gene>
    <name evidence="7" type="ORF">LIN78_09545</name>
</gene>
<evidence type="ECO:0000256" key="4">
    <source>
        <dbReference type="RuleBase" id="RU003719"/>
    </source>
</evidence>
<reference evidence="7" key="1">
    <citation type="submission" date="2021-10" db="EMBL/GenBank/DDBJ databases">
        <title>The complete genome sequence of Leeia sp. TBRC 13508.</title>
        <authorList>
            <person name="Charoenyingcharoen P."/>
            <person name="Yukphan P."/>
        </authorList>
    </citation>
    <scope>NUCLEOTIDE SEQUENCE</scope>
    <source>
        <strain evidence="7">TBRC 13508</strain>
    </source>
</reference>
<evidence type="ECO:0000259" key="6">
    <source>
        <dbReference type="Pfam" id="PF02826"/>
    </source>
</evidence>